<proteinExistence type="predicted"/>
<dbReference type="PANTHER" id="PTHR47478:SF1">
    <property type="entry name" value="PYRIMIDINE 5'-NUCLEOTIDASE YJJG"/>
    <property type="match status" value="1"/>
</dbReference>
<dbReference type="InterPro" id="IPR041492">
    <property type="entry name" value="HAD_2"/>
</dbReference>
<dbReference type="RefSeq" id="WP_111566972.1">
    <property type="nucleotide sequence ID" value="NZ_QLMI01000004.1"/>
</dbReference>
<dbReference type="Pfam" id="PF13419">
    <property type="entry name" value="HAD_2"/>
    <property type="match status" value="1"/>
</dbReference>
<reference evidence="1 2" key="1">
    <citation type="submission" date="2018-06" db="EMBL/GenBank/DDBJ databases">
        <title>Genomic Encyclopedia of Type Strains, Phase III (KMG-III): the genomes of soil and plant-associated and newly described type strains.</title>
        <authorList>
            <person name="Whitman W."/>
        </authorList>
    </citation>
    <scope>NUCLEOTIDE SEQUENCE [LARGE SCALE GENOMIC DNA]</scope>
    <source>
        <strain evidence="1 2">CGMCC 1.12398</strain>
    </source>
</reference>
<dbReference type="GO" id="GO:0008253">
    <property type="term" value="F:5'-nucleotidase activity"/>
    <property type="evidence" value="ECO:0007669"/>
    <property type="project" value="InterPro"/>
</dbReference>
<dbReference type="PANTHER" id="PTHR47478">
    <property type="match status" value="1"/>
</dbReference>
<dbReference type="InterPro" id="IPR052550">
    <property type="entry name" value="Pyrimidine_5'-ntase_YjjG"/>
</dbReference>
<dbReference type="InterPro" id="IPR011951">
    <property type="entry name" value="HAD-SF_hydro_IA_YjjG/PynA"/>
</dbReference>
<comment type="caution">
    <text evidence="1">The sequence shown here is derived from an EMBL/GenBank/DDBJ whole genome shotgun (WGS) entry which is preliminary data.</text>
</comment>
<gene>
    <name evidence="1" type="ORF">B0I03_104305</name>
</gene>
<dbReference type="InterPro" id="IPR006439">
    <property type="entry name" value="HAD-SF_hydro_IA"/>
</dbReference>
<dbReference type="SFLD" id="SFLDG01135">
    <property type="entry name" value="C1.5.6:_HAD__Beta-PGM__Phospha"/>
    <property type="match status" value="1"/>
</dbReference>
<evidence type="ECO:0000313" key="1">
    <source>
        <dbReference type="EMBL" id="RAK22779.1"/>
    </source>
</evidence>
<keyword evidence="1" id="KW-0378">Hydrolase</keyword>
<dbReference type="InterPro" id="IPR023214">
    <property type="entry name" value="HAD_sf"/>
</dbReference>
<dbReference type="Gene3D" id="3.40.50.1000">
    <property type="entry name" value="HAD superfamily/HAD-like"/>
    <property type="match status" value="1"/>
</dbReference>
<dbReference type="InterPro" id="IPR023198">
    <property type="entry name" value="PGP-like_dom2"/>
</dbReference>
<dbReference type="NCBIfam" id="TIGR01549">
    <property type="entry name" value="HAD-SF-IA-v1"/>
    <property type="match status" value="1"/>
</dbReference>
<dbReference type="SFLD" id="SFLDS00003">
    <property type="entry name" value="Haloacid_Dehalogenase"/>
    <property type="match status" value="1"/>
</dbReference>
<dbReference type="EMBL" id="QLMI01000004">
    <property type="protein sequence ID" value="RAK22779.1"/>
    <property type="molecule type" value="Genomic_DNA"/>
</dbReference>
<evidence type="ECO:0000313" key="2">
    <source>
        <dbReference type="Proteomes" id="UP000249620"/>
    </source>
</evidence>
<protein>
    <submittedName>
        <fullName evidence="1">Putative hydrolase of the HAD superfamily</fullName>
    </submittedName>
</protein>
<dbReference type="AlphaFoldDB" id="A0A327YXZ0"/>
<organism evidence="1 2">
    <name type="scientific">Flavobacterium aquaticum</name>
    <dbReference type="NCBI Taxonomy" id="1236486"/>
    <lineage>
        <taxon>Bacteria</taxon>
        <taxon>Pseudomonadati</taxon>
        <taxon>Bacteroidota</taxon>
        <taxon>Flavobacteriia</taxon>
        <taxon>Flavobacteriales</taxon>
        <taxon>Flavobacteriaceae</taxon>
        <taxon>Flavobacterium</taxon>
    </lineage>
</organism>
<dbReference type="SFLD" id="SFLDG01129">
    <property type="entry name" value="C1.5:_HAD__Beta-PGM__Phosphata"/>
    <property type="match status" value="1"/>
</dbReference>
<dbReference type="InterPro" id="IPR036412">
    <property type="entry name" value="HAD-like_sf"/>
</dbReference>
<dbReference type="Proteomes" id="UP000249620">
    <property type="component" value="Unassembled WGS sequence"/>
</dbReference>
<accession>A0A327YXZ0</accession>
<keyword evidence="2" id="KW-1185">Reference proteome</keyword>
<dbReference type="OrthoDB" id="9802350at2"/>
<name>A0A327YXZ0_9FLAO</name>
<dbReference type="SUPFAM" id="SSF56784">
    <property type="entry name" value="HAD-like"/>
    <property type="match status" value="1"/>
</dbReference>
<sequence length="230" mass="27069">MKSFQHKKHLFFDLDHTLWDFDKNSGFAFDTIFKQQGFDIELSEFLNIYIPRNQHYWKLYQVNQISHDDLRYYRLKDVFDALKFEVSDEMIHHLSEEYIKYLPEYNHLFDGAIELLDYLKPKYQLHIITNGFASVQTKKMKNSNIDHYFETITNSEMAGVKKPHKNIFDFALSLANASKEESLMIGDSYEADIVGAQEAGIEAVFFNEQNIVVENPVLQVSHLLELKNIL</sequence>
<dbReference type="NCBIfam" id="TIGR02254">
    <property type="entry name" value="YjjG_YfnB"/>
    <property type="match status" value="1"/>
</dbReference>
<dbReference type="CDD" id="cd04305">
    <property type="entry name" value="HAD_Neu5Ac-Pase_like"/>
    <property type="match status" value="1"/>
</dbReference>
<dbReference type="Gene3D" id="1.10.150.240">
    <property type="entry name" value="Putative phosphatase, domain 2"/>
    <property type="match status" value="1"/>
</dbReference>